<accession>A0A6M1T488</accession>
<feature type="transmembrane region" description="Helical" evidence="1">
    <location>
        <begin position="45"/>
        <end position="61"/>
    </location>
</feature>
<proteinExistence type="predicted"/>
<dbReference type="RefSeq" id="WP_165267381.1">
    <property type="nucleotide sequence ID" value="NZ_JAALLS010000007.1"/>
</dbReference>
<name>A0A6M1T488_9BACT</name>
<feature type="transmembrane region" description="Helical" evidence="1">
    <location>
        <begin position="20"/>
        <end position="39"/>
    </location>
</feature>
<evidence type="ECO:0000256" key="1">
    <source>
        <dbReference type="SAM" id="Phobius"/>
    </source>
</evidence>
<evidence type="ECO:0008006" key="4">
    <source>
        <dbReference type="Google" id="ProtNLM"/>
    </source>
</evidence>
<keyword evidence="3" id="KW-1185">Reference proteome</keyword>
<dbReference type="Proteomes" id="UP000479132">
    <property type="component" value="Unassembled WGS sequence"/>
</dbReference>
<protein>
    <recommendedName>
        <fullName evidence="4">YcxB family protein</fullName>
    </recommendedName>
</protein>
<sequence length="156" mass="17444">MEKFELQVDTSTPYIKIVRFIGALMLGFFIGVIAIKYKIGSPIDWLNAFTGAVLATLFALYPGPAQKQRLTIDEDSIALHQAPALFGNDKTIKWEHISAVGISGNHLQIRTNNGSNQKIRLPLYTKKQYQNLTNYLSQITKKKQLTYTGKKQSIGG</sequence>
<reference evidence="2 3" key="1">
    <citation type="submission" date="2020-02" db="EMBL/GenBank/DDBJ databases">
        <title>Aliifodinibius halophilus 2W32, complete genome.</title>
        <authorList>
            <person name="Li Y."/>
            <person name="Wu S."/>
        </authorList>
    </citation>
    <scope>NUCLEOTIDE SEQUENCE [LARGE SCALE GENOMIC DNA]</scope>
    <source>
        <strain evidence="2 3">2W32</strain>
    </source>
</reference>
<evidence type="ECO:0000313" key="2">
    <source>
        <dbReference type="EMBL" id="NGP88045.1"/>
    </source>
</evidence>
<keyword evidence="1" id="KW-1133">Transmembrane helix</keyword>
<evidence type="ECO:0000313" key="3">
    <source>
        <dbReference type="Proteomes" id="UP000479132"/>
    </source>
</evidence>
<organism evidence="2 3">
    <name type="scientific">Fodinibius halophilus</name>
    <dbReference type="NCBI Taxonomy" id="1736908"/>
    <lineage>
        <taxon>Bacteria</taxon>
        <taxon>Pseudomonadati</taxon>
        <taxon>Balneolota</taxon>
        <taxon>Balneolia</taxon>
        <taxon>Balneolales</taxon>
        <taxon>Balneolaceae</taxon>
        <taxon>Fodinibius</taxon>
    </lineage>
</organism>
<gene>
    <name evidence="2" type="ORF">G3569_06740</name>
</gene>
<dbReference type="EMBL" id="JAALLS010000007">
    <property type="protein sequence ID" value="NGP88045.1"/>
    <property type="molecule type" value="Genomic_DNA"/>
</dbReference>
<keyword evidence="1" id="KW-0472">Membrane</keyword>
<keyword evidence="1" id="KW-0812">Transmembrane</keyword>
<comment type="caution">
    <text evidence="2">The sequence shown here is derived from an EMBL/GenBank/DDBJ whole genome shotgun (WGS) entry which is preliminary data.</text>
</comment>
<dbReference type="AlphaFoldDB" id="A0A6M1T488"/>